<proteinExistence type="predicted"/>
<protein>
    <recommendedName>
        <fullName evidence="3">Calcineurin-like phosphoesterase</fullName>
    </recommendedName>
</protein>
<sequence>MNSSQTDQKQQTGLIDKMCKTMGLGKVERRTLEVNEPPEDRGNRLCVSVSDIHLTDGTVGFQNLNDTIWNSFYDTIKQRCIRYAINELVFVLDGDVVDMIRSSKWAAHEPPIYPWERNRKEEFSAVVNAIIQDIVENQHAYFFQWLRELESKLRQENQLSNISARIVITIGNHDKELFCDPKALKYFYEQGLGRNVSQIPEEERRMLGRMYGDETMFLDPDQAPYLPFYYGDTGFRFFTTHGQWRDEANSRRIKAEKGRPGWKVANGWQIETWQQLKFSPFFEPCFGDSVAAGVLSTFIYKAKKKLDDANCNDPRLDSILDELDLYRPTYAAVNRVLEEAAKMREQNKDQKIIDIIEDTLYECILEWLSWDFTYQSSPALRRKGLKLAKRILEIMKSIGHGLEIKSIAALMRILAFFDRMQQPSVKLSVMKTFPSFLPIYRHYNFQIHGEGHTHKPLQEEPNLNTEYPVTYINFGTWRDQIVSRKKTGYRRRGVLRSLFILDIINYNEKTKGAMPRTFDYFVEDTVNWSDAKDALDVTGHIAPRL</sequence>
<evidence type="ECO:0000313" key="2">
    <source>
        <dbReference type="Proteomes" id="UP000199533"/>
    </source>
</evidence>
<dbReference type="AlphaFoldDB" id="A0A1I4AG65"/>
<dbReference type="RefSeq" id="WP_090698583.1">
    <property type="nucleotide sequence ID" value="NZ_FOSP01000009.1"/>
</dbReference>
<accession>A0A1I4AG65</accession>
<dbReference type="Proteomes" id="UP000199533">
    <property type="component" value="Unassembled WGS sequence"/>
</dbReference>
<organism evidence="1 2">
    <name type="scientific">Nitrosomonas aestuarii</name>
    <dbReference type="NCBI Taxonomy" id="52441"/>
    <lineage>
        <taxon>Bacteria</taxon>
        <taxon>Pseudomonadati</taxon>
        <taxon>Pseudomonadota</taxon>
        <taxon>Betaproteobacteria</taxon>
        <taxon>Nitrosomonadales</taxon>
        <taxon>Nitrosomonadaceae</taxon>
        <taxon>Nitrosomonas</taxon>
    </lineage>
</organism>
<reference evidence="2" key="1">
    <citation type="submission" date="2016-10" db="EMBL/GenBank/DDBJ databases">
        <authorList>
            <person name="Varghese N."/>
            <person name="Submissions S."/>
        </authorList>
    </citation>
    <scope>NUCLEOTIDE SEQUENCE [LARGE SCALE GENOMIC DNA]</scope>
    <source>
        <strain evidence="2">Nm69</strain>
    </source>
</reference>
<dbReference type="STRING" id="52441.SAMN05216302_100915"/>
<gene>
    <name evidence="1" type="ORF">SAMN05216302_100915</name>
</gene>
<keyword evidence="2" id="KW-1185">Reference proteome</keyword>
<evidence type="ECO:0000313" key="1">
    <source>
        <dbReference type="EMBL" id="SFK55253.1"/>
    </source>
</evidence>
<name>A0A1I4AG65_9PROT</name>
<dbReference type="InterPro" id="IPR029052">
    <property type="entry name" value="Metallo-depent_PP-like"/>
</dbReference>
<dbReference type="EMBL" id="FOSP01000009">
    <property type="protein sequence ID" value="SFK55253.1"/>
    <property type="molecule type" value="Genomic_DNA"/>
</dbReference>
<dbReference type="SUPFAM" id="SSF56300">
    <property type="entry name" value="Metallo-dependent phosphatases"/>
    <property type="match status" value="1"/>
</dbReference>
<dbReference type="OrthoDB" id="5557466at2"/>
<evidence type="ECO:0008006" key="3">
    <source>
        <dbReference type="Google" id="ProtNLM"/>
    </source>
</evidence>